<evidence type="ECO:0000313" key="1">
    <source>
        <dbReference type="EMBL" id="JAH68819.1"/>
    </source>
</evidence>
<sequence length="28" mass="3192">MVSLRILLTYRSFHVDPARLTNLTLASC</sequence>
<name>A0A0E9USJ0_ANGAN</name>
<organism evidence="1">
    <name type="scientific">Anguilla anguilla</name>
    <name type="common">European freshwater eel</name>
    <name type="synonym">Muraena anguilla</name>
    <dbReference type="NCBI Taxonomy" id="7936"/>
    <lineage>
        <taxon>Eukaryota</taxon>
        <taxon>Metazoa</taxon>
        <taxon>Chordata</taxon>
        <taxon>Craniata</taxon>
        <taxon>Vertebrata</taxon>
        <taxon>Euteleostomi</taxon>
        <taxon>Actinopterygii</taxon>
        <taxon>Neopterygii</taxon>
        <taxon>Teleostei</taxon>
        <taxon>Anguilliformes</taxon>
        <taxon>Anguillidae</taxon>
        <taxon>Anguilla</taxon>
    </lineage>
</organism>
<dbReference type="AlphaFoldDB" id="A0A0E9USJ0"/>
<dbReference type="EMBL" id="GBXM01039758">
    <property type="protein sequence ID" value="JAH68819.1"/>
    <property type="molecule type" value="Transcribed_RNA"/>
</dbReference>
<proteinExistence type="predicted"/>
<accession>A0A0E9USJ0</accession>
<protein>
    <submittedName>
        <fullName evidence="1">Uncharacterized protein</fullName>
    </submittedName>
</protein>
<reference evidence="1" key="2">
    <citation type="journal article" date="2015" name="Fish Shellfish Immunol.">
        <title>Early steps in the European eel (Anguilla anguilla)-Vibrio vulnificus interaction in the gills: Role of the RtxA13 toxin.</title>
        <authorList>
            <person name="Callol A."/>
            <person name="Pajuelo D."/>
            <person name="Ebbesson L."/>
            <person name="Teles M."/>
            <person name="MacKenzie S."/>
            <person name="Amaro C."/>
        </authorList>
    </citation>
    <scope>NUCLEOTIDE SEQUENCE</scope>
</reference>
<reference evidence="1" key="1">
    <citation type="submission" date="2014-11" db="EMBL/GenBank/DDBJ databases">
        <authorList>
            <person name="Amaro Gonzalez C."/>
        </authorList>
    </citation>
    <scope>NUCLEOTIDE SEQUENCE</scope>
</reference>